<accession>A0AAN9T298</accession>
<dbReference type="EMBL" id="JAYMYS010000001">
    <property type="protein sequence ID" value="KAK7412684.1"/>
    <property type="molecule type" value="Genomic_DNA"/>
</dbReference>
<dbReference type="AlphaFoldDB" id="A0AAN9T298"/>
<evidence type="ECO:0000313" key="2">
    <source>
        <dbReference type="Proteomes" id="UP001386955"/>
    </source>
</evidence>
<sequence length="90" mass="9951">MSAFKLFPTPKEKYRKHIDAAAKTVPCRNCFSKASEKVVTAGIVENMQTIGHWPRESHAANAIMTAPIAYAPKEPTHTFHIIIITSSSIN</sequence>
<protein>
    <submittedName>
        <fullName evidence="1">Uncharacterized protein</fullName>
    </submittedName>
</protein>
<dbReference type="Proteomes" id="UP001386955">
    <property type="component" value="Unassembled WGS sequence"/>
</dbReference>
<gene>
    <name evidence="1" type="ORF">VNO78_04235</name>
</gene>
<proteinExistence type="predicted"/>
<name>A0AAN9T298_PSOTE</name>
<organism evidence="1 2">
    <name type="scientific">Psophocarpus tetragonolobus</name>
    <name type="common">Winged bean</name>
    <name type="synonym">Dolichos tetragonolobus</name>
    <dbReference type="NCBI Taxonomy" id="3891"/>
    <lineage>
        <taxon>Eukaryota</taxon>
        <taxon>Viridiplantae</taxon>
        <taxon>Streptophyta</taxon>
        <taxon>Embryophyta</taxon>
        <taxon>Tracheophyta</taxon>
        <taxon>Spermatophyta</taxon>
        <taxon>Magnoliopsida</taxon>
        <taxon>eudicotyledons</taxon>
        <taxon>Gunneridae</taxon>
        <taxon>Pentapetalae</taxon>
        <taxon>rosids</taxon>
        <taxon>fabids</taxon>
        <taxon>Fabales</taxon>
        <taxon>Fabaceae</taxon>
        <taxon>Papilionoideae</taxon>
        <taxon>50 kb inversion clade</taxon>
        <taxon>NPAAA clade</taxon>
        <taxon>indigoferoid/millettioid clade</taxon>
        <taxon>Phaseoleae</taxon>
        <taxon>Psophocarpus</taxon>
    </lineage>
</organism>
<reference evidence="1 2" key="1">
    <citation type="submission" date="2024-01" db="EMBL/GenBank/DDBJ databases">
        <title>The genomes of 5 underutilized Papilionoideae crops provide insights into root nodulation and disease resistanc.</title>
        <authorList>
            <person name="Jiang F."/>
        </authorList>
    </citation>
    <scope>NUCLEOTIDE SEQUENCE [LARGE SCALE GENOMIC DNA]</scope>
    <source>
        <strain evidence="1">DUOXIRENSHENG_FW03</strain>
        <tissue evidence="1">Leaves</tissue>
    </source>
</reference>
<comment type="caution">
    <text evidence="1">The sequence shown here is derived from an EMBL/GenBank/DDBJ whole genome shotgun (WGS) entry which is preliminary data.</text>
</comment>
<evidence type="ECO:0000313" key="1">
    <source>
        <dbReference type="EMBL" id="KAK7412684.1"/>
    </source>
</evidence>
<keyword evidence="2" id="KW-1185">Reference proteome</keyword>